<organism evidence="4 5">
    <name type="scientific">Chelatococcus asaccharovorans</name>
    <dbReference type="NCBI Taxonomy" id="28210"/>
    <lineage>
        <taxon>Bacteria</taxon>
        <taxon>Pseudomonadati</taxon>
        <taxon>Pseudomonadota</taxon>
        <taxon>Alphaproteobacteria</taxon>
        <taxon>Hyphomicrobiales</taxon>
        <taxon>Chelatococcaceae</taxon>
        <taxon>Chelatococcus</taxon>
    </lineage>
</organism>
<dbReference type="SUPFAM" id="SSF55486">
    <property type="entry name" value="Metalloproteases ('zincins'), catalytic domain"/>
    <property type="match status" value="1"/>
</dbReference>
<evidence type="ECO:0000313" key="4">
    <source>
        <dbReference type="EMBL" id="PXW60269.1"/>
    </source>
</evidence>
<dbReference type="EMBL" id="QJJK01000004">
    <property type="protein sequence ID" value="PXW60269.1"/>
    <property type="molecule type" value="Genomic_DNA"/>
</dbReference>
<dbReference type="PANTHER" id="PTHR34217:SF1">
    <property type="entry name" value="CARBOXYPEPTIDASE 1"/>
    <property type="match status" value="1"/>
</dbReference>
<dbReference type="PRINTS" id="PR00998">
    <property type="entry name" value="CRBOXYPTASET"/>
</dbReference>
<feature type="active site" description="Proton donor/acceptor" evidence="3">
    <location>
        <position position="272"/>
    </location>
</feature>
<gene>
    <name evidence="4" type="ORF">C7450_104322</name>
</gene>
<feature type="binding site" evidence="2">
    <location>
        <position position="275"/>
    </location>
    <ligand>
        <name>Zn(2+)</name>
        <dbReference type="ChEBI" id="CHEBI:29105"/>
        <note>catalytic</note>
    </ligand>
</feature>
<dbReference type="GO" id="GO:0004181">
    <property type="term" value="F:metallocarboxypeptidase activity"/>
    <property type="evidence" value="ECO:0007669"/>
    <property type="project" value="UniProtKB-UniRule"/>
</dbReference>
<dbReference type="Proteomes" id="UP000248021">
    <property type="component" value="Unassembled WGS sequence"/>
</dbReference>
<keyword evidence="1" id="KW-0378">Hydrolase</keyword>
<comment type="catalytic activity">
    <reaction evidence="1">
        <text>Release of a C-terminal amino acid with broad specificity, except for -Pro.</text>
        <dbReference type="EC" id="3.4.17.19"/>
    </reaction>
</comment>
<comment type="function">
    <text evidence="1">Broad specificity carboxypetidase that releases amino acids sequentially from the C-terminus, including neutral, aromatic, polar and basic residues.</text>
</comment>
<keyword evidence="2" id="KW-0862">Zinc</keyword>
<keyword evidence="1" id="KW-0645">Protease</keyword>
<dbReference type="CDD" id="cd06460">
    <property type="entry name" value="M32_Taq"/>
    <property type="match status" value="1"/>
</dbReference>
<evidence type="ECO:0000256" key="2">
    <source>
        <dbReference type="PIRSR" id="PIRSR006615-1"/>
    </source>
</evidence>
<keyword evidence="1 2" id="KW-0479">Metal-binding</keyword>
<name>A0A2V3U989_9HYPH</name>
<dbReference type="PANTHER" id="PTHR34217">
    <property type="entry name" value="METAL-DEPENDENT CARBOXYPEPTIDASE"/>
    <property type="match status" value="1"/>
</dbReference>
<evidence type="ECO:0000256" key="3">
    <source>
        <dbReference type="PIRSR" id="PIRSR006615-2"/>
    </source>
</evidence>
<dbReference type="InterPro" id="IPR001333">
    <property type="entry name" value="Peptidase_M32_Taq"/>
</dbReference>
<proteinExistence type="inferred from homology"/>
<evidence type="ECO:0000313" key="5">
    <source>
        <dbReference type="Proteomes" id="UP000248021"/>
    </source>
</evidence>
<dbReference type="EC" id="3.4.17.19" evidence="1"/>
<evidence type="ECO:0000256" key="1">
    <source>
        <dbReference type="PIRNR" id="PIRNR006615"/>
    </source>
</evidence>
<protein>
    <recommendedName>
        <fullName evidence="1">Metal-dependent carboxypeptidase</fullName>
        <ecNumber evidence="1">3.4.17.19</ecNumber>
    </recommendedName>
</protein>
<comment type="similarity">
    <text evidence="1">Belongs to the peptidase M32 family.</text>
</comment>
<dbReference type="GO" id="GO:0046872">
    <property type="term" value="F:metal ion binding"/>
    <property type="evidence" value="ECO:0007669"/>
    <property type="project" value="UniProtKB-KW"/>
</dbReference>
<keyword evidence="1 4" id="KW-0121">Carboxypeptidase</keyword>
<dbReference type="RefSeq" id="WP_110374595.1">
    <property type="nucleotide sequence ID" value="NZ_JAHBRY010000001.1"/>
</dbReference>
<comment type="caution">
    <text evidence="4">The sequence shown here is derived from an EMBL/GenBank/DDBJ whole genome shotgun (WGS) entry which is preliminary data.</text>
</comment>
<comment type="cofactor">
    <cofactor evidence="2">
        <name>Zn(2+)</name>
        <dbReference type="ChEBI" id="CHEBI:29105"/>
    </cofactor>
    <text evidence="2">Binds 1 zinc ion per subunit.</text>
</comment>
<keyword evidence="1" id="KW-0482">Metalloprotease</keyword>
<dbReference type="AlphaFoldDB" id="A0A2V3U989"/>
<feature type="binding site" evidence="2">
    <location>
        <position position="271"/>
    </location>
    <ligand>
        <name>Zn(2+)</name>
        <dbReference type="ChEBI" id="CHEBI:29105"/>
        <note>catalytic</note>
    </ligand>
</feature>
<dbReference type="GO" id="GO:0006508">
    <property type="term" value="P:proteolysis"/>
    <property type="evidence" value="ECO:0007669"/>
    <property type="project" value="UniProtKB-UniRule"/>
</dbReference>
<accession>A0A2V3U989</accession>
<dbReference type="OrthoDB" id="9772308at2"/>
<sequence>MSAPNSAPNSAYSELHAHFGRVAALANAVGILQWDNDTMMPRGAAGQRAESMALLHVLRHGMMTDPRIGDWLAEAEEDASLGAWEKANLREVRRVWTIETAVPPDLVEASSRAISACEMTWRQARADADFKALLPSLTEVLKLQRAIGAAKGEKLGLSAYDALLNDYEPGGRSTAIDALFDDLADFLPGLTAEVLAVQARRPADPPLTGPFPVAAQRALGVEMMGVLGYDFERGRLDVSTHPFCGGADNDVRITTRYDEDDFTSALMGVIHETGHALYEQGRPQAQLGQPVSLARGMSIHESQSLLMEMQACRSREFLRFAAPVMRKAMGGSGQAWEAEALWRRYTEVERGFIRVDADEITYPAHVILRYRLEKALIADAMPLAELPLAWNAGMRDLLGVTPPNDRLGCLQDVHWPSGGWGYFPTYTLGAMTAAQLFDAACRANTDILPAIGRGDFAPLVNWLRSNIHIYGSFYETNDLLIHATGRPLDASVFKAHLRRRYIEEI</sequence>
<feature type="binding site" evidence="2">
    <location>
        <position position="301"/>
    </location>
    <ligand>
        <name>Zn(2+)</name>
        <dbReference type="ChEBI" id="CHEBI:29105"/>
        <note>catalytic</note>
    </ligand>
</feature>
<dbReference type="PROSITE" id="PS52034">
    <property type="entry name" value="PEPTIDASE_M32"/>
    <property type="match status" value="1"/>
</dbReference>
<dbReference type="Pfam" id="PF02074">
    <property type="entry name" value="Peptidase_M32"/>
    <property type="match status" value="1"/>
</dbReference>
<dbReference type="PIRSF" id="PIRSF006615">
    <property type="entry name" value="Zn_crbxpep_Taq"/>
    <property type="match status" value="1"/>
</dbReference>
<dbReference type="Gene3D" id="1.10.1370.30">
    <property type="match status" value="1"/>
</dbReference>
<reference evidence="4 5" key="1">
    <citation type="submission" date="2018-05" db="EMBL/GenBank/DDBJ databases">
        <title>Genomic Encyclopedia of Type Strains, Phase IV (KMG-IV): sequencing the most valuable type-strain genomes for metagenomic binning, comparative biology and taxonomic classification.</title>
        <authorList>
            <person name="Goeker M."/>
        </authorList>
    </citation>
    <scope>NUCLEOTIDE SEQUENCE [LARGE SCALE GENOMIC DNA]</scope>
    <source>
        <strain evidence="4 5">DSM 6462</strain>
    </source>
</reference>
<keyword evidence="5" id="KW-1185">Reference proteome</keyword>